<dbReference type="Proteomes" id="UP000310506">
    <property type="component" value="Unassembled WGS sequence"/>
</dbReference>
<evidence type="ECO:0000313" key="2">
    <source>
        <dbReference type="Proteomes" id="UP000310506"/>
    </source>
</evidence>
<dbReference type="EMBL" id="SDGV01000002">
    <property type="protein sequence ID" value="THB62177.1"/>
    <property type="molecule type" value="Genomic_DNA"/>
</dbReference>
<reference evidence="1 2" key="1">
    <citation type="submission" date="2019-01" db="EMBL/GenBank/DDBJ databases">
        <title>Vagococcus silagei sp. nov. isolated from brewer's grain.</title>
        <authorList>
            <person name="Guu J.-R."/>
        </authorList>
    </citation>
    <scope>NUCLEOTIDE SEQUENCE [LARGE SCALE GENOMIC DNA]</scope>
    <source>
        <strain evidence="1 2">2B-2</strain>
    </source>
</reference>
<comment type="caution">
    <text evidence="1">The sequence shown here is derived from an EMBL/GenBank/DDBJ whole genome shotgun (WGS) entry which is preliminary data.</text>
</comment>
<dbReference type="RefSeq" id="WP_136135839.1">
    <property type="nucleotide sequence ID" value="NZ_SDGV01000002.1"/>
</dbReference>
<dbReference type="AlphaFoldDB" id="A0A4S3B6X2"/>
<evidence type="ECO:0000313" key="1">
    <source>
        <dbReference type="EMBL" id="THB62177.1"/>
    </source>
</evidence>
<protein>
    <recommendedName>
        <fullName evidence="3">Phage tail protein</fullName>
    </recommendedName>
</protein>
<dbReference type="OrthoDB" id="2067392at2"/>
<dbReference type="InterPro" id="IPR024410">
    <property type="entry name" value="Phage_TAC_12"/>
</dbReference>
<accession>A0A4S3B6X2</accession>
<name>A0A4S3B6X2_9ENTE</name>
<keyword evidence="2" id="KW-1185">Reference proteome</keyword>
<proteinExistence type="predicted"/>
<dbReference type="Pfam" id="PF12363">
    <property type="entry name" value="Phage_TAC_12"/>
    <property type="match status" value="1"/>
</dbReference>
<evidence type="ECO:0008006" key="3">
    <source>
        <dbReference type="Google" id="ProtNLM"/>
    </source>
</evidence>
<organism evidence="1 2">
    <name type="scientific">Vagococcus silagei</name>
    <dbReference type="NCBI Taxonomy" id="2508885"/>
    <lineage>
        <taxon>Bacteria</taxon>
        <taxon>Bacillati</taxon>
        <taxon>Bacillota</taxon>
        <taxon>Bacilli</taxon>
        <taxon>Lactobacillales</taxon>
        <taxon>Enterococcaceae</taxon>
        <taxon>Vagococcus</taxon>
    </lineage>
</organism>
<sequence length="122" mass="13793">MELTINKKMYQFKFGVKFIRTLDEEMPIVTEQGNFGLSLSAKVIPELQSGNTNTLARVLSFANYNQTPRASLNDLDDYIDDCENIEELFDMTLKAIETSNSGKLAMTKFNQAIAKAEKSKKK</sequence>
<gene>
    <name evidence="1" type="ORF">ESZ54_01150</name>
</gene>